<evidence type="ECO:0000259" key="2">
    <source>
        <dbReference type="Pfam" id="PF13193"/>
    </source>
</evidence>
<dbReference type="CDD" id="cd04433">
    <property type="entry name" value="AFD_class_I"/>
    <property type="match status" value="1"/>
</dbReference>
<dbReference type="InterPro" id="IPR020845">
    <property type="entry name" value="AMP-binding_CS"/>
</dbReference>
<dbReference type="PROSITE" id="PS00455">
    <property type="entry name" value="AMP_BINDING"/>
    <property type="match status" value="1"/>
</dbReference>
<dbReference type="PANTHER" id="PTHR43767">
    <property type="entry name" value="LONG-CHAIN-FATTY-ACID--COA LIGASE"/>
    <property type="match status" value="1"/>
</dbReference>
<dbReference type="InterPro" id="IPR045851">
    <property type="entry name" value="AMP-bd_C_sf"/>
</dbReference>
<reference evidence="3 4" key="1">
    <citation type="submission" date="2015-10" db="EMBL/GenBank/DDBJ databases">
        <title>Draft genome sequence of Streptomyces cellostaticus DSM 40189, type strain for the species Streptomyces cellostaticus.</title>
        <authorList>
            <person name="Ruckert C."/>
            <person name="Winkler A."/>
            <person name="Kalinowski J."/>
            <person name="Kampfer P."/>
            <person name="Glaeser S."/>
        </authorList>
    </citation>
    <scope>NUCLEOTIDE SEQUENCE [LARGE SCALE GENOMIC DNA]</scope>
    <source>
        <strain evidence="3 4">DSM 40189</strain>
    </source>
</reference>
<dbReference type="Pfam" id="PF13193">
    <property type="entry name" value="AMP-binding_C"/>
    <property type="match status" value="1"/>
</dbReference>
<dbReference type="Gene3D" id="3.30.300.30">
    <property type="match status" value="1"/>
</dbReference>
<dbReference type="Proteomes" id="UP000054241">
    <property type="component" value="Unassembled WGS sequence"/>
</dbReference>
<gene>
    <name evidence="3" type="ORF">AQI88_26365</name>
</gene>
<keyword evidence="4" id="KW-1185">Reference proteome</keyword>
<sequence>TDTPERLDVLLEQACTRFADRIALDDGEDVLGYRALGEQGRALAAALSSTGHHRGDPVLVAVDNRCGDLVCELGAWSAGAVVVPVHRDSPALVLSSTAERVGARLLLGDPRHHPAAWQDATGPTGHPWISEIIRDHTHDTTAGTPDGLPRPPAELDADQALVVFTSGSTGRPKGVVLSHRAVHTKLRAIAQVLPFGEGQTALHLLHLNFSFGQWTSLLTLATGGTLLLTPRFRARQVLDRLAGRPIDRTAVVPSMLRLIRRELEGSPDGSALLLRLAEAGSPGTWICGGEPLPAGLGRAIRALLPHAGVADVFGLSESATSDFILTPDRYDDEAGTIGRPSPGVEYRIMPVHGSTGAEADAGTAAPAPGAAGELWLRTPHLMTGYLDDPAATAATMAGRWLRTGDLARHRPQDGRVELVGRAKQLIVRGGAKISPLEVEAAYADHPDCAACVAVGVPDALLGERLHLLFVPRAGRMPTEEELRAHGRHRLEAHKVPEQVHRIEQPPLGRTGKTDRAAAARIAADAALGGVS</sequence>
<feature type="domain" description="AMP-dependent synthetase/ligase" evidence="1">
    <location>
        <begin position="11"/>
        <end position="386"/>
    </location>
</feature>
<dbReference type="OrthoDB" id="812569at2"/>
<dbReference type="Pfam" id="PF00501">
    <property type="entry name" value="AMP-binding"/>
    <property type="match status" value="1"/>
</dbReference>
<protein>
    <recommendedName>
        <fullName evidence="5">AMP-dependent synthetase</fullName>
    </recommendedName>
</protein>
<dbReference type="RefSeq" id="WP_067003810.1">
    <property type="nucleotide sequence ID" value="NZ_KQ948029.1"/>
</dbReference>
<dbReference type="InterPro" id="IPR000873">
    <property type="entry name" value="AMP-dep_synth/lig_dom"/>
</dbReference>
<feature type="non-terminal residue" evidence="3">
    <location>
        <position position="1"/>
    </location>
</feature>
<comment type="caution">
    <text evidence="3">The sequence shown here is derived from an EMBL/GenBank/DDBJ whole genome shotgun (WGS) entry which is preliminary data.</text>
</comment>
<evidence type="ECO:0000259" key="1">
    <source>
        <dbReference type="Pfam" id="PF00501"/>
    </source>
</evidence>
<dbReference type="PANTHER" id="PTHR43767:SF1">
    <property type="entry name" value="NONRIBOSOMAL PEPTIDE SYNTHASE PES1 (EUROFUNG)-RELATED"/>
    <property type="match status" value="1"/>
</dbReference>
<dbReference type="Gene3D" id="3.40.50.12780">
    <property type="entry name" value="N-terminal domain of ligase-like"/>
    <property type="match status" value="1"/>
</dbReference>
<dbReference type="GO" id="GO:0016878">
    <property type="term" value="F:acid-thiol ligase activity"/>
    <property type="evidence" value="ECO:0007669"/>
    <property type="project" value="UniProtKB-ARBA"/>
</dbReference>
<accession>A0A101NI42</accession>
<dbReference type="InterPro" id="IPR025110">
    <property type="entry name" value="AMP-bd_C"/>
</dbReference>
<dbReference type="EMBL" id="LMWL01000047">
    <property type="protein sequence ID" value="KUM93600.1"/>
    <property type="molecule type" value="Genomic_DNA"/>
</dbReference>
<feature type="domain" description="AMP-binding enzyme C-terminal" evidence="2">
    <location>
        <begin position="437"/>
        <end position="512"/>
    </location>
</feature>
<dbReference type="InterPro" id="IPR050237">
    <property type="entry name" value="ATP-dep_AMP-bd_enzyme"/>
</dbReference>
<dbReference type="SUPFAM" id="SSF56801">
    <property type="entry name" value="Acetyl-CoA synthetase-like"/>
    <property type="match status" value="1"/>
</dbReference>
<evidence type="ECO:0000313" key="4">
    <source>
        <dbReference type="Proteomes" id="UP000054241"/>
    </source>
</evidence>
<proteinExistence type="predicted"/>
<dbReference type="InterPro" id="IPR042099">
    <property type="entry name" value="ANL_N_sf"/>
</dbReference>
<dbReference type="AlphaFoldDB" id="A0A101NI42"/>
<dbReference type="STRING" id="67285.AQI88_26365"/>
<evidence type="ECO:0000313" key="3">
    <source>
        <dbReference type="EMBL" id="KUM93600.1"/>
    </source>
</evidence>
<name>A0A101NI42_9ACTN</name>
<organism evidence="3 4">
    <name type="scientific">Streptomyces cellostaticus</name>
    <dbReference type="NCBI Taxonomy" id="67285"/>
    <lineage>
        <taxon>Bacteria</taxon>
        <taxon>Bacillati</taxon>
        <taxon>Actinomycetota</taxon>
        <taxon>Actinomycetes</taxon>
        <taxon>Kitasatosporales</taxon>
        <taxon>Streptomycetaceae</taxon>
        <taxon>Streptomyces</taxon>
    </lineage>
</organism>
<evidence type="ECO:0008006" key="5">
    <source>
        <dbReference type="Google" id="ProtNLM"/>
    </source>
</evidence>